<dbReference type="Gene3D" id="3.10.620.30">
    <property type="match status" value="1"/>
</dbReference>
<sequence>NDVWQTPKETLKGSGDCEDFAIVLASAAAYEKIPCMVKFVAIDGDYINHVYPILYDEGLEEWLACDATPSHNAKLGFEAPYRFADLYRVDGGIWPVGKEISISQPSVLAIVLVVITFLVLITFIKILFRG</sequence>
<accession>X1A8J0</accession>
<dbReference type="EMBL" id="BART01012191">
    <property type="protein sequence ID" value="GAG77964.1"/>
    <property type="molecule type" value="Genomic_DNA"/>
</dbReference>
<organism evidence="2">
    <name type="scientific">marine sediment metagenome</name>
    <dbReference type="NCBI Taxonomy" id="412755"/>
    <lineage>
        <taxon>unclassified sequences</taxon>
        <taxon>metagenomes</taxon>
        <taxon>ecological metagenomes</taxon>
    </lineage>
</organism>
<evidence type="ECO:0000313" key="2">
    <source>
        <dbReference type="EMBL" id="GAG77964.1"/>
    </source>
</evidence>
<dbReference type="InterPro" id="IPR038765">
    <property type="entry name" value="Papain-like_cys_pep_sf"/>
</dbReference>
<feature type="transmembrane region" description="Helical" evidence="1">
    <location>
        <begin position="107"/>
        <end position="128"/>
    </location>
</feature>
<keyword evidence="1" id="KW-0472">Membrane</keyword>
<comment type="caution">
    <text evidence="2">The sequence shown here is derived from an EMBL/GenBank/DDBJ whole genome shotgun (WGS) entry which is preliminary data.</text>
</comment>
<dbReference type="AlphaFoldDB" id="X1A8J0"/>
<feature type="non-terminal residue" evidence="2">
    <location>
        <position position="1"/>
    </location>
</feature>
<dbReference type="SUPFAM" id="SSF54001">
    <property type="entry name" value="Cysteine proteinases"/>
    <property type="match status" value="1"/>
</dbReference>
<keyword evidence="1" id="KW-0812">Transmembrane</keyword>
<protein>
    <recommendedName>
        <fullName evidence="3">Transglutaminase-like domain-containing protein</fullName>
    </recommendedName>
</protein>
<evidence type="ECO:0000256" key="1">
    <source>
        <dbReference type="SAM" id="Phobius"/>
    </source>
</evidence>
<gene>
    <name evidence="2" type="ORF">S01H4_25574</name>
</gene>
<evidence type="ECO:0008006" key="3">
    <source>
        <dbReference type="Google" id="ProtNLM"/>
    </source>
</evidence>
<keyword evidence="1" id="KW-1133">Transmembrane helix</keyword>
<name>X1A8J0_9ZZZZ</name>
<proteinExistence type="predicted"/>
<reference evidence="2" key="1">
    <citation type="journal article" date="2014" name="Front. Microbiol.">
        <title>High frequency of phylogenetically diverse reductive dehalogenase-homologous genes in deep subseafloor sedimentary metagenomes.</title>
        <authorList>
            <person name="Kawai M."/>
            <person name="Futagami T."/>
            <person name="Toyoda A."/>
            <person name="Takaki Y."/>
            <person name="Nishi S."/>
            <person name="Hori S."/>
            <person name="Arai W."/>
            <person name="Tsubouchi T."/>
            <person name="Morono Y."/>
            <person name="Uchiyama I."/>
            <person name="Ito T."/>
            <person name="Fujiyama A."/>
            <person name="Inagaki F."/>
            <person name="Takami H."/>
        </authorList>
    </citation>
    <scope>NUCLEOTIDE SEQUENCE</scope>
    <source>
        <strain evidence="2">Expedition CK06-06</strain>
    </source>
</reference>